<evidence type="ECO:0000259" key="1">
    <source>
        <dbReference type="Pfam" id="PF23619"/>
    </source>
</evidence>
<reference evidence="2" key="1">
    <citation type="journal article" date="2014" name="Front. Microbiol.">
        <title>High frequency of phylogenetically diverse reductive dehalogenase-homologous genes in deep subseafloor sedimentary metagenomes.</title>
        <authorList>
            <person name="Kawai M."/>
            <person name="Futagami T."/>
            <person name="Toyoda A."/>
            <person name="Takaki Y."/>
            <person name="Nishi S."/>
            <person name="Hori S."/>
            <person name="Arai W."/>
            <person name="Tsubouchi T."/>
            <person name="Morono Y."/>
            <person name="Uchiyama I."/>
            <person name="Ito T."/>
            <person name="Fujiyama A."/>
            <person name="Inagaki F."/>
            <person name="Takami H."/>
        </authorList>
    </citation>
    <scope>NUCLEOTIDE SEQUENCE</scope>
    <source>
        <strain evidence="2">Expedition CK06-06</strain>
    </source>
</reference>
<feature type="domain" description="VWA7 Ig-like" evidence="1">
    <location>
        <begin position="26"/>
        <end position="114"/>
    </location>
</feature>
<dbReference type="InterPro" id="IPR013783">
    <property type="entry name" value="Ig-like_fold"/>
</dbReference>
<protein>
    <recommendedName>
        <fullName evidence="1">VWA7 Ig-like domain-containing protein</fullName>
    </recommendedName>
</protein>
<sequence length="251" mass="26830">MYSPPNPYITVRVLGRGVEVAISPSENSGPPGETLTYTVTVTNTGDVADNYDLTIGDNAGWVDNITLLENLLEVPPGENETTTLTVTVPEDAVPCTEDNVTVTATSVDDAVSDSASCIAHAKFVPKCGVDVTVEPKHQRGTPGTENLTFLVTVHNTGNIGDNYLLSVEPDGWPMENVILENNRLENVQPCETRTTSLSVHIPEDAMPCAHKEIVVVAESEFCGATDNDNALIQVVSAYLHAEEPIDLTSPV</sequence>
<dbReference type="InterPro" id="IPR057615">
    <property type="entry name" value="Ig_VWA7"/>
</dbReference>
<gene>
    <name evidence="2" type="ORF">S06H3_50072</name>
</gene>
<organism evidence="2">
    <name type="scientific">marine sediment metagenome</name>
    <dbReference type="NCBI Taxonomy" id="412755"/>
    <lineage>
        <taxon>unclassified sequences</taxon>
        <taxon>metagenomes</taxon>
        <taxon>ecological metagenomes</taxon>
    </lineage>
</organism>
<evidence type="ECO:0000313" key="2">
    <source>
        <dbReference type="EMBL" id="GAI40231.1"/>
    </source>
</evidence>
<dbReference type="PANTHER" id="PTHR39198:SF1">
    <property type="entry name" value="ALPHA-GALACTOSIDASE NEW3 DOMAIN-CONTAINING PROTEIN"/>
    <property type="match status" value="1"/>
</dbReference>
<accession>X1PCN3</accession>
<feature type="non-terminal residue" evidence="2">
    <location>
        <position position="251"/>
    </location>
</feature>
<dbReference type="Gene3D" id="2.60.40.10">
    <property type="entry name" value="Immunoglobulins"/>
    <property type="match status" value="2"/>
</dbReference>
<comment type="caution">
    <text evidence="2">The sequence shown here is derived from an EMBL/GenBank/DDBJ whole genome shotgun (WGS) entry which is preliminary data.</text>
</comment>
<dbReference type="EMBL" id="BARV01031665">
    <property type="protein sequence ID" value="GAI40231.1"/>
    <property type="molecule type" value="Genomic_DNA"/>
</dbReference>
<dbReference type="Pfam" id="PF23619">
    <property type="entry name" value="Ig_VWA7"/>
    <property type="match status" value="1"/>
</dbReference>
<name>X1PCN3_9ZZZZ</name>
<dbReference type="PANTHER" id="PTHR39198">
    <property type="entry name" value="HYPOTHETICAL MEMBRANE PROTEIN, CONSERVED"/>
    <property type="match status" value="1"/>
</dbReference>
<proteinExistence type="predicted"/>
<dbReference type="AlphaFoldDB" id="X1PCN3"/>